<dbReference type="EMBL" id="CP047218">
    <property type="protein sequence ID" value="QHD69914.1"/>
    <property type="molecule type" value="Genomic_DNA"/>
</dbReference>
<feature type="chain" id="PRO_5035992526" evidence="2">
    <location>
        <begin position="24"/>
        <end position="958"/>
    </location>
</feature>
<dbReference type="EMBL" id="CP020925">
    <property type="protein sequence ID" value="ATP17084.1"/>
    <property type="molecule type" value="Genomic_DNA"/>
</dbReference>
<evidence type="ECO:0000313" key="3">
    <source>
        <dbReference type="EMBL" id="ATP17084.1"/>
    </source>
</evidence>
<feature type="compositionally biased region" description="Basic and acidic residues" evidence="1">
    <location>
        <begin position="713"/>
        <end position="722"/>
    </location>
</feature>
<evidence type="ECO:0000256" key="1">
    <source>
        <dbReference type="SAM" id="MobiDB-lite"/>
    </source>
</evidence>
<proteinExistence type="predicted"/>
<evidence type="ECO:0000256" key="2">
    <source>
        <dbReference type="SAM" id="SignalP"/>
    </source>
</evidence>
<gene>
    <name evidence="3" type="ORF">BV87_00860</name>
    <name evidence="4" type="ORF">GS397_24725</name>
</gene>
<feature type="signal peptide" evidence="2">
    <location>
        <begin position="1"/>
        <end position="23"/>
    </location>
</feature>
<dbReference type="RefSeq" id="WP_048936244.1">
    <property type="nucleotide sequence ID" value="NZ_CP020925.1"/>
</dbReference>
<reference evidence="3 5" key="1">
    <citation type="submission" date="2017-04" db="EMBL/GenBank/DDBJ databases">
        <title>Characterization, genome and methylation analysis of a phthalic acid esters degrading strain Sphingobium yanoikuyae SHJ.</title>
        <authorList>
            <person name="Feng L."/>
        </authorList>
    </citation>
    <scope>NUCLEOTIDE SEQUENCE [LARGE SCALE GENOMIC DNA]</scope>
    <source>
        <strain evidence="3 5">SHJ</strain>
    </source>
</reference>
<reference evidence="4 6" key="2">
    <citation type="submission" date="2019-12" db="EMBL/GenBank/DDBJ databases">
        <title>Functional and genomic insights into the Sphingobium yanoikuyae YC-JY1, a bacterium efficiently degrading bisphenol A.</title>
        <authorList>
            <person name="Jia Y."/>
            <person name="Li X."/>
            <person name="Wang J."/>
            <person name="Eltoukhy A."/>
            <person name="Lamraoui I."/>
            <person name="Yan Y."/>
        </authorList>
    </citation>
    <scope>NUCLEOTIDE SEQUENCE [LARGE SCALE GENOMIC DNA]</scope>
    <source>
        <strain evidence="4 6">YC-JY1</strain>
    </source>
</reference>
<feature type="compositionally biased region" description="Gly residues" evidence="1">
    <location>
        <begin position="748"/>
        <end position="795"/>
    </location>
</feature>
<protein>
    <submittedName>
        <fullName evidence="3">TonB-dependent receptor</fullName>
    </submittedName>
</protein>
<evidence type="ECO:0000313" key="5">
    <source>
        <dbReference type="Proteomes" id="UP000037029"/>
    </source>
</evidence>
<dbReference type="SUPFAM" id="SSF56935">
    <property type="entry name" value="Porins"/>
    <property type="match status" value="1"/>
</dbReference>
<evidence type="ECO:0000313" key="6">
    <source>
        <dbReference type="Proteomes" id="UP000464086"/>
    </source>
</evidence>
<keyword evidence="3" id="KW-0675">Receptor</keyword>
<keyword evidence="2" id="KW-0732">Signal</keyword>
<name>A0A0J9D8V1_SPHYA</name>
<dbReference type="AlphaFoldDB" id="A0A0J9D8V1"/>
<sequence length="958" mass="100247">MRQTTSLLLFSLMLGAAPGALMAQEAEQKGPPAQMDEGDEIVVTGAVQRGAVPGDIKPEQQLSPADVRALGVTSISEIITELSPQTNGTPVILLNGKRISSFSEISDLPSEAVSRVDILPEEVALSYGYAPTQKVVNIVLRQRFRATTVDLRGGTTTDGGRENGQGEVGVLRIRGDNRLTLNVKYSRADNLLESERGINAAAPSMPYSLAGNITAIERGAEIDPALSAAADQTVTVASVPGSAANGAPALNDFIAGANQTSVSNLSKYRTLSPATENFSANATLARALGGVSATINGRLELSDNDSLQGLSAAALTLPGGNPFSAFGDDVRLYRYLEQAGALGQKIRGTTGHIGVTLNGRLGGTWQWSFTGNGDISDTRTRTDRGVDTGGIQAALDAGSASVNPYGAFTADLLQSRLTDRARSQSRAIGGDLLVSGSLLTLPAGNIMTSVRVGGSANGFESHSVRSGVERGLDYNREIASGQVSFDIPLTSRSKGFLGAIGDVGVNMNAGAQHLSDFGTLSTLGYGLRWRPVPAVQLLVSANQDKSAPTGTQINDPVISTPNVSVFDYATGQTVFVTQFSGGNPDLRSSTRDQFRINARIKPFEKPNLTLTATYLNSRTSNPISAFPTPTPAIENAFPQRFMRDEDGQLLSIDGRPINYLRSQSEQLRWGFDLSISLKSHIQKVIEAWRAAGAKPEDRPKELQDMRAAFGNRGPRDGAEGNREGGPPRGEGNDGAPRGDGDNNQRGNDGPGGQNGGQGGGDNAPGGGDGPRGPGGPGGPGGGFGGPGGFRGPGAGQAGGRLTFSLYHIWHLTESILIAPGVPELNLLNGDAVGSSGGQPRHELKARVGYVNNGIGGRLGVDWESGTHVDGALGGSSRLDFASLATANLRLFANFGQMPSLVKAHPFLRGARVSIGIDNIFNTRRDVTDATGATPVRYQPGYLDPLGRTVSVSFRKLFF</sequence>
<dbReference type="PANTHER" id="PTHR47234">
    <property type="match status" value="1"/>
</dbReference>
<evidence type="ECO:0000313" key="4">
    <source>
        <dbReference type="EMBL" id="QHD69914.1"/>
    </source>
</evidence>
<organism evidence="3 5">
    <name type="scientific">Sphingobium yanoikuyae</name>
    <name type="common">Sphingomonas yanoikuyae</name>
    <dbReference type="NCBI Taxonomy" id="13690"/>
    <lineage>
        <taxon>Bacteria</taxon>
        <taxon>Pseudomonadati</taxon>
        <taxon>Pseudomonadota</taxon>
        <taxon>Alphaproteobacteria</taxon>
        <taxon>Sphingomonadales</taxon>
        <taxon>Sphingomonadaceae</taxon>
        <taxon>Sphingobium</taxon>
    </lineage>
</organism>
<dbReference type="Proteomes" id="UP000037029">
    <property type="component" value="Chromosome"/>
</dbReference>
<feature type="region of interest" description="Disordered" evidence="1">
    <location>
        <begin position="708"/>
        <end position="795"/>
    </location>
</feature>
<dbReference type="Proteomes" id="UP000464086">
    <property type="component" value="Chromosome"/>
</dbReference>
<dbReference type="PANTHER" id="PTHR47234:SF1">
    <property type="entry name" value="TONB-DEPENDENT RECEPTOR"/>
    <property type="match status" value="1"/>
</dbReference>
<accession>A0A0J9D8V1</accession>